<accession>A0A0T6B6Z1</accession>
<gene>
    <name evidence="5" type="ORF">AMK59_3190</name>
</gene>
<comment type="caution">
    <text evidence="5">The sequence shown here is derived from an EMBL/GenBank/DDBJ whole genome shotgun (WGS) entry which is preliminary data.</text>
</comment>
<dbReference type="Proteomes" id="UP000051574">
    <property type="component" value="Unassembled WGS sequence"/>
</dbReference>
<keyword evidence="2" id="KW-0677">Repeat</keyword>
<evidence type="ECO:0000313" key="5">
    <source>
        <dbReference type="EMBL" id="KRT83045.1"/>
    </source>
</evidence>
<dbReference type="SUPFAM" id="SSF50978">
    <property type="entry name" value="WD40 repeat-like"/>
    <property type="match status" value="1"/>
</dbReference>
<dbReference type="PANTHER" id="PTHR22838">
    <property type="entry name" value="WD REPEAT PROTEIN 26-RELATED"/>
    <property type="match status" value="1"/>
</dbReference>
<reference evidence="5 6" key="1">
    <citation type="submission" date="2015-09" db="EMBL/GenBank/DDBJ databases">
        <title>Draft genome of the scarab beetle Oryctes borbonicus.</title>
        <authorList>
            <person name="Meyer J.M."/>
            <person name="Markov G.V."/>
            <person name="Baskaran P."/>
            <person name="Herrmann M."/>
            <person name="Sommer R.J."/>
            <person name="Roedelsperger C."/>
        </authorList>
    </citation>
    <scope>NUCLEOTIDE SEQUENCE [LARGE SCALE GENOMIC DNA]</scope>
    <source>
        <strain evidence="5">OB123</strain>
        <tissue evidence="5">Whole animal</tissue>
    </source>
</reference>
<dbReference type="AlphaFoldDB" id="A0A0T6B6Z1"/>
<dbReference type="Pfam" id="PF00400">
    <property type="entry name" value="WD40"/>
    <property type="match status" value="3"/>
</dbReference>
<dbReference type="InterPro" id="IPR051350">
    <property type="entry name" value="WD_repeat-ST_regulator"/>
</dbReference>
<dbReference type="OrthoDB" id="1932312at2759"/>
<dbReference type="InterPro" id="IPR001680">
    <property type="entry name" value="WD40_rpt"/>
</dbReference>
<feature type="non-terminal residue" evidence="5">
    <location>
        <position position="1"/>
    </location>
</feature>
<evidence type="ECO:0000256" key="4">
    <source>
        <dbReference type="SAM" id="MobiDB-lite"/>
    </source>
</evidence>
<dbReference type="Gene3D" id="2.130.10.10">
    <property type="entry name" value="YVTN repeat-like/Quinoprotein amine dehydrogenase"/>
    <property type="match status" value="2"/>
</dbReference>
<dbReference type="PROSITE" id="PS50294">
    <property type="entry name" value="WD_REPEATS_REGION"/>
    <property type="match status" value="2"/>
</dbReference>
<proteinExistence type="predicted"/>
<dbReference type="EMBL" id="LJIG01009455">
    <property type="protein sequence ID" value="KRT83045.1"/>
    <property type="molecule type" value="Genomic_DNA"/>
</dbReference>
<evidence type="ECO:0000256" key="3">
    <source>
        <dbReference type="PROSITE-ProRule" id="PRU00221"/>
    </source>
</evidence>
<name>A0A0T6B6Z1_9SCAR</name>
<keyword evidence="6" id="KW-1185">Reference proteome</keyword>
<dbReference type="SMART" id="SM00320">
    <property type="entry name" value="WD40"/>
    <property type="match status" value="5"/>
</dbReference>
<dbReference type="PANTHER" id="PTHR22838:SF4">
    <property type="entry name" value="WD REPEAT-CONTAINING PROTEIN 13"/>
    <property type="match status" value="1"/>
</dbReference>
<evidence type="ECO:0000256" key="1">
    <source>
        <dbReference type="ARBA" id="ARBA00022574"/>
    </source>
</evidence>
<feature type="repeat" description="WD" evidence="3">
    <location>
        <begin position="428"/>
        <end position="464"/>
    </location>
</feature>
<organism evidence="5 6">
    <name type="scientific">Oryctes borbonicus</name>
    <dbReference type="NCBI Taxonomy" id="1629725"/>
    <lineage>
        <taxon>Eukaryota</taxon>
        <taxon>Metazoa</taxon>
        <taxon>Ecdysozoa</taxon>
        <taxon>Arthropoda</taxon>
        <taxon>Hexapoda</taxon>
        <taxon>Insecta</taxon>
        <taxon>Pterygota</taxon>
        <taxon>Neoptera</taxon>
        <taxon>Endopterygota</taxon>
        <taxon>Coleoptera</taxon>
        <taxon>Polyphaga</taxon>
        <taxon>Scarabaeiformia</taxon>
        <taxon>Scarabaeidae</taxon>
        <taxon>Dynastinae</taxon>
        <taxon>Oryctes</taxon>
    </lineage>
</organism>
<dbReference type="InterPro" id="IPR036322">
    <property type="entry name" value="WD40_repeat_dom_sf"/>
</dbReference>
<feature type="region of interest" description="Disordered" evidence="4">
    <location>
        <begin position="82"/>
        <end position="117"/>
    </location>
</feature>
<dbReference type="PROSITE" id="PS50082">
    <property type="entry name" value="WD_REPEATS_2"/>
    <property type="match status" value="2"/>
</dbReference>
<keyword evidence="1 3" id="KW-0853">WD repeat</keyword>
<sequence length="464" mass="51559">GECTYTSTFVNSNIFYSIMTTALQQQVFALDARYNASRAPNYPGFRTLYIRRRSQLLRETEHQPDKWKQYLKLRSALLQQRYGNPNENPSISSRSVSRTSISNESRTNPIFSQKDSVVPTRQAEASRAIVGGNTIAENYAFKGVHHIFDQHSDPVTMVKFANNDQSMLCCSSVDGTLSLCNVMGSPPCVTGILKGHKQAVTGFDWSAGNELLASSSLDGTIKVWKVNEFTCLRTIEDPHKSQLLCCMFQPVNNNLLITGNSRGEVRIANVSTGRFMKNICRVTGNVLSLASDANCKTLWAGNDKGEIVSILCDISGQLCRTKRLNIGIPCSITSLSYRAWISREARDPLLLVNCADNSLCLFNIIDYEGSLLLKRKFQNKHQKHSIKSTFCPIMSFRQGACVVTGSEDGNVYFLDIEKPTTKSCLNTLQGHASPILGISFNYNESLLATSDLEGLVIIWKRADL</sequence>
<evidence type="ECO:0000313" key="6">
    <source>
        <dbReference type="Proteomes" id="UP000051574"/>
    </source>
</evidence>
<evidence type="ECO:0000256" key="2">
    <source>
        <dbReference type="ARBA" id="ARBA00022737"/>
    </source>
</evidence>
<dbReference type="GO" id="GO:0005634">
    <property type="term" value="C:nucleus"/>
    <property type="evidence" value="ECO:0007669"/>
    <property type="project" value="TreeGrafter"/>
</dbReference>
<feature type="compositionally biased region" description="Low complexity" evidence="4">
    <location>
        <begin position="86"/>
        <end position="106"/>
    </location>
</feature>
<feature type="repeat" description="WD" evidence="3">
    <location>
        <begin position="193"/>
        <end position="234"/>
    </location>
</feature>
<dbReference type="InterPro" id="IPR015943">
    <property type="entry name" value="WD40/YVTN_repeat-like_dom_sf"/>
</dbReference>
<protein>
    <submittedName>
        <fullName evidence="5">WD40 domain-containing protein</fullName>
    </submittedName>
</protein>
<dbReference type="GO" id="GO:1990841">
    <property type="term" value="F:promoter-specific chromatin binding"/>
    <property type="evidence" value="ECO:0007669"/>
    <property type="project" value="TreeGrafter"/>
</dbReference>